<dbReference type="AlphaFoldDB" id="A0AAD9QGJ3"/>
<name>A0AAD9QGJ3_ACRCE</name>
<evidence type="ECO:0000256" key="1">
    <source>
        <dbReference type="SAM" id="MobiDB-lite"/>
    </source>
</evidence>
<proteinExistence type="predicted"/>
<dbReference type="EMBL" id="JARQWQ010000034">
    <property type="protein sequence ID" value="KAK2560909.1"/>
    <property type="molecule type" value="Genomic_DNA"/>
</dbReference>
<feature type="compositionally biased region" description="Basic and acidic residues" evidence="1">
    <location>
        <begin position="127"/>
        <end position="139"/>
    </location>
</feature>
<evidence type="ECO:0000313" key="3">
    <source>
        <dbReference type="Proteomes" id="UP001249851"/>
    </source>
</evidence>
<accession>A0AAD9QGJ3</accession>
<protein>
    <submittedName>
        <fullName evidence="2">Uncharacterized protein</fullName>
    </submittedName>
</protein>
<sequence length="156" mass="17807">MTVELSEMTFTLVVEVVEGDSSILRSSVRPLLADLRVGVAEVSFEDFGDGGPPRFRAGDRDLERDLGLAGDLDLRRPGLRDGEDERERKRPSLCNERRRNMLPHQILRDRTSRIYYRRNIIVPEAPSGREDLNNLRRDNGGNYPTKKSLFQAVPEN</sequence>
<evidence type="ECO:0000313" key="2">
    <source>
        <dbReference type="EMBL" id="KAK2560909.1"/>
    </source>
</evidence>
<reference evidence="2" key="1">
    <citation type="journal article" date="2023" name="G3 (Bethesda)">
        <title>Whole genome assembly and annotation of the endangered Caribbean coral Acropora cervicornis.</title>
        <authorList>
            <person name="Selwyn J.D."/>
            <person name="Vollmer S.V."/>
        </authorList>
    </citation>
    <scope>NUCLEOTIDE SEQUENCE</scope>
    <source>
        <strain evidence="2">K2</strain>
    </source>
</reference>
<dbReference type="Proteomes" id="UP001249851">
    <property type="component" value="Unassembled WGS sequence"/>
</dbReference>
<organism evidence="2 3">
    <name type="scientific">Acropora cervicornis</name>
    <name type="common">Staghorn coral</name>
    <dbReference type="NCBI Taxonomy" id="6130"/>
    <lineage>
        <taxon>Eukaryota</taxon>
        <taxon>Metazoa</taxon>
        <taxon>Cnidaria</taxon>
        <taxon>Anthozoa</taxon>
        <taxon>Hexacorallia</taxon>
        <taxon>Scleractinia</taxon>
        <taxon>Astrocoeniina</taxon>
        <taxon>Acroporidae</taxon>
        <taxon>Acropora</taxon>
    </lineage>
</organism>
<comment type="caution">
    <text evidence="2">The sequence shown here is derived from an EMBL/GenBank/DDBJ whole genome shotgun (WGS) entry which is preliminary data.</text>
</comment>
<reference evidence="2" key="2">
    <citation type="journal article" date="2023" name="Science">
        <title>Genomic signatures of disease resistance in endangered staghorn corals.</title>
        <authorList>
            <person name="Vollmer S.V."/>
            <person name="Selwyn J.D."/>
            <person name="Despard B.A."/>
            <person name="Roesel C.L."/>
        </authorList>
    </citation>
    <scope>NUCLEOTIDE SEQUENCE</scope>
    <source>
        <strain evidence="2">K2</strain>
    </source>
</reference>
<keyword evidence="3" id="KW-1185">Reference proteome</keyword>
<gene>
    <name evidence="2" type="ORF">P5673_016023</name>
</gene>
<feature type="region of interest" description="Disordered" evidence="1">
    <location>
        <begin position="127"/>
        <end position="156"/>
    </location>
</feature>